<accession>A0A4P6ZFN0</accession>
<sequence length="153" mass="16935">MKHLLIITISLLSLVSCSSKKRVTDVETLPKDIALKPEDHFSQQADQIEMKNLIKEIDSLISTEKCADAKDWKFTAIGSKACGGPSSYIAYPVKLEDQILPKVTQFTSMQSAFNLKYGLMSDCVMVLPPAEIRCENGKAVLTGNHSEKEKEAE</sequence>
<dbReference type="EMBL" id="CP037954">
    <property type="protein sequence ID" value="QBO58319.1"/>
    <property type="molecule type" value="Genomic_DNA"/>
</dbReference>
<keyword evidence="2" id="KW-1185">Reference proteome</keyword>
<dbReference type="AlphaFoldDB" id="A0A4P6ZFN0"/>
<dbReference type="Proteomes" id="UP000294419">
    <property type="component" value="Chromosome"/>
</dbReference>
<evidence type="ECO:0000313" key="2">
    <source>
        <dbReference type="Proteomes" id="UP000294419"/>
    </source>
</evidence>
<dbReference type="KEGG" id="csal:NBC122_01504"/>
<reference evidence="1 2" key="1">
    <citation type="submission" date="2019-03" db="EMBL/GenBank/DDBJ databases">
        <authorList>
            <person name="Kim H."/>
            <person name="Yu S.-M."/>
        </authorList>
    </citation>
    <scope>NUCLEOTIDE SEQUENCE [LARGE SCALE GENOMIC DNA]</scope>
    <source>
        <strain evidence="1 2">NBC122</strain>
    </source>
</reference>
<gene>
    <name evidence="1" type="ORF">NBC122_01504</name>
</gene>
<dbReference type="PROSITE" id="PS51257">
    <property type="entry name" value="PROKAR_LIPOPROTEIN"/>
    <property type="match status" value="1"/>
</dbReference>
<dbReference type="RefSeq" id="WP_133439762.1">
    <property type="nucleotide sequence ID" value="NZ_CP037954.1"/>
</dbReference>
<evidence type="ECO:0008006" key="3">
    <source>
        <dbReference type="Google" id="ProtNLM"/>
    </source>
</evidence>
<organism evidence="1 2">
    <name type="scientific">Chryseobacterium salivictor</name>
    <dbReference type="NCBI Taxonomy" id="2547600"/>
    <lineage>
        <taxon>Bacteria</taxon>
        <taxon>Pseudomonadati</taxon>
        <taxon>Bacteroidota</taxon>
        <taxon>Flavobacteriia</taxon>
        <taxon>Flavobacteriales</taxon>
        <taxon>Weeksellaceae</taxon>
        <taxon>Chryseobacterium group</taxon>
        <taxon>Chryseobacterium</taxon>
    </lineage>
</organism>
<evidence type="ECO:0000313" key="1">
    <source>
        <dbReference type="EMBL" id="QBO58319.1"/>
    </source>
</evidence>
<proteinExistence type="predicted"/>
<name>A0A4P6ZFN0_9FLAO</name>
<protein>
    <recommendedName>
        <fullName evidence="3">Lipoprotein</fullName>
    </recommendedName>
</protein>
<dbReference type="OrthoDB" id="5526158at2"/>